<dbReference type="UniPathway" id="UPA01057">
    <property type="reaction ID" value="UER00164"/>
</dbReference>
<dbReference type="GO" id="GO:0030976">
    <property type="term" value="F:thiamine pyrophosphate binding"/>
    <property type="evidence" value="ECO:0007669"/>
    <property type="project" value="UniProtKB-UniRule"/>
</dbReference>
<dbReference type="EMBL" id="SPQC01000082">
    <property type="protein sequence ID" value="TFU19501.1"/>
    <property type="molecule type" value="Genomic_DNA"/>
</dbReference>
<evidence type="ECO:0000256" key="2">
    <source>
        <dbReference type="ARBA" id="ARBA00022723"/>
    </source>
</evidence>
<comment type="subunit">
    <text evidence="6">Homodimer.</text>
</comment>
<organism evidence="9 10">
    <name type="scientific">Rothia nasimurium</name>
    <dbReference type="NCBI Taxonomy" id="85336"/>
    <lineage>
        <taxon>Bacteria</taxon>
        <taxon>Bacillati</taxon>
        <taxon>Actinomycetota</taxon>
        <taxon>Actinomycetes</taxon>
        <taxon>Micrococcales</taxon>
        <taxon>Micrococcaceae</taxon>
        <taxon>Rothia</taxon>
    </lineage>
</organism>
<proteinExistence type="inferred from homology"/>
<evidence type="ECO:0000256" key="4">
    <source>
        <dbReference type="ARBA" id="ARBA00023052"/>
    </source>
</evidence>
<sequence>MTDAPSTSFMTAISVLDTLVRAGMRHVLIAPGSRSAPLAYAFAALDQAGVIEAHVRIDERSAAFTALGLAKASGQPVGIVTTSGTAVGECLPALMEAYHAGAPLALLSADRPARLQGTGTNQTTDQRVIAPAHTRASCTLENYTADPADPQSAQLNAALAALTGRSTDNWDAPSTTPRGPVQINLALDTPLTPNPLDQQILERWAHSLAENPPAPATPLPPADPSAASWLRAGTGKGAARTDGAGTARRTVVVAGDGAGPIAQAFAQHQGLPLLAEPSSNARFSPLAVPAYRQVLAGNLGQQVERAVIFGHPTLSRPVVTLLANSAIERALYAPSPAPWYEPGALDLREIAPLAELANFAGTGQGATTEDGHDWMTSWSEAGQELARELNQQVADYRAGTYTLNAQPGASSADRTAGYSLADTTWRSCLENDAVLMVGSSNLIRDLDLIAPSLAASPLVFANRGLAGIDGTIATASGISLALNRPVRVLVGDLTFLHDTGSLNIGPLERKPNLDVLVYDDRGGGIFSTLEHGQLAQHEKFAPAVRRFFTTPHTAQLEKLAAAWGENGISVRVVQP</sequence>
<dbReference type="GO" id="GO:0070204">
    <property type="term" value="F:2-succinyl-5-enolpyruvyl-6-hydroxy-3-cyclohexene-1-carboxylic-acid synthase activity"/>
    <property type="evidence" value="ECO:0007669"/>
    <property type="project" value="UniProtKB-UniRule"/>
</dbReference>
<dbReference type="PANTHER" id="PTHR42916:SF1">
    <property type="entry name" value="PROTEIN PHYLLO, CHLOROPLASTIC"/>
    <property type="match status" value="1"/>
</dbReference>
<feature type="domain" description="Thiamine pyrophosphate enzyme N-terminal TPP-binding" evidence="8">
    <location>
        <begin position="15"/>
        <end position="126"/>
    </location>
</feature>
<evidence type="ECO:0000256" key="7">
    <source>
        <dbReference type="SAM" id="MobiDB-lite"/>
    </source>
</evidence>
<dbReference type="OrthoDB" id="9791859at2"/>
<dbReference type="NCBIfam" id="TIGR00173">
    <property type="entry name" value="menD"/>
    <property type="match status" value="1"/>
</dbReference>
<dbReference type="RefSeq" id="WP_135014026.1">
    <property type="nucleotide sequence ID" value="NZ_JADGLK010000082.1"/>
</dbReference>
<protein>
    <recommendedName>
        <fullName evidence="6">2-succinyl-5-enolpyruvyl-6-hydroxy-3-cyclohexene-1-carboxylate synthase</fullName>
        <shortName evidence="6">SEPHCHC synthase</shortName>
        <ecNumber evidence="6">2.2.1.9</ecNumber>
    </recommendedName>
    <alternativeName>
        <fullName evidence="6">Menaquinone biosynthesis protein MenD</fullName>
    </alternativeName>
</protein>
<dbReference type="InterPro" id="IPR012001">
    <property type="entry name" value="Thiamin_PyroP_enz_TPP-bd_dom"/>
</dbReference>
<comment type="cofactor">
    <cofactor evidence="6">
        <name>thiamine diphosphate</name>
        <dbReference type="ChEBI" id="CHEBI:58937"/>
    </cofactor>
    <text evidence="6">Binds 1 thiamine pyrophosphate per subunit.</text>
</comment>
<dbReference type="InterPro" id="IPR029061">
    <property type="entry name" value="THDP-binding"/>
</dbReference>
<keyword evidence="3 6" id="KW-0460">Magnesium</keyword>
<feature type="compositionally biased region" description="Pro residues" evidence="7">
    <location>
        <begin position="212"/>
        <end position="223"/>
    </location>
</feature>
<gene>
    <name evidence="6 9" type="primary">menD</name>
    <name evidence="9" type="ORF">E4U03_12380</name>
</gene>
<keyword evidence="2 6" id="KW-0479">Metal-binding</keyword>
<dbReference type="GO" id="GO:0009234">
    <property type="term" value="P:menaquinone biosynthetic process"/>
    <property type="evidence" value="ECO:0007669"/>
    <property type="project" value="UniProtKB-UniRule"/>
</dbReference>
<dbReference type="UniPathway" id="UPA00079"/>
<comment type="similarity">
    <text evidence="6">Belongs to the TPP enzyme family. MenD subfamily.</text>
</comment>
<dbReference type="Gene3D" id="3.40.50.970">
    <property type="match status" value="2"/>
</dbReference>
<name>A0A4Y9F181_9MICC</name>
<evidence type="ECO:0000313" key="10">
    <source>
        <dbReference type="Proteomes" id="UP000297951"/>
    </source>
</evidence>
<reference evidence="9 10" key="1">
    <citation type="submission" date="2019-03" db="EMBL/GenBank/DDBJ databases">
        <title>Diversity of the mouse oral microbiome.</title>
        <authorList>
            <person name="Joseph S."/>
            <person name="Aduse-Opoku J."/>
            <person name="Curtis M."/>
            <person name="Wade W."/>
            <person name="Hashim A."/>
        </authorList>
    </citation>
    <scope>NUCLEOTIDE SEQUENCE [LARGE SCALE GENOMIC DNA]</scope>
    <source>
        <strain evidence="10">irhom_31</strain>
    </source>
</reference>
<dbReference type="CDD" id="cd07037">
    <property type="entry name" value="TPP_PYR_MenD"/>
    <property type="match status" value="1"/>
</dbReference>
<keyword evidence="4 6" id="KW-0786">Thiamine pyrophosphate</keyword>
<dbReference type="InterPro" id="IPR004433">
    <property type="entry name" value="MenaQ_synth_MenD"/>
</dbReference>
<dbReference type="PIRSF" id="PIRSF004983">
    <property type="entry name" value="MenD"/>
    <property type="match status" value="1"/>
</dbReference>
<dbReference type="PANTHER" id="PTHR42916">
    <property type="entry name" value="2-SUCCINYL-5-ENOLPYRUVYL-6-HYDROXY-3-CYCLOHEXENE-1-CARBOXYLATE SYNTHASE"/>
    <property type="match status" value="1"/>
</dbReference>
<evidence type="ECO:0000256" key="6">
    <source>
        <dbReference type="HAMAP-Rule" id="MF_01659"/>
    </source>
</evidence>
<dbReference type="HAMAP" id="MF_01659">
    <property type="entry name" value="MenD"/>
    <property type="match status" value="1"/>
</dbReference>
<keyword evidence="6" id="KW-0474">Menaquinone biosynthesis</keyword>
<dbReference type="EC" id="2.2.1.9" evidence="6"/>
<dbReference type="GO" id="GO:0030145">
    <property type="term" value="F:manganese ion binding"/>
    <property type="evidence" value="ECO:0007669"/>
    <property type="project" value="UniProtKB-UniRule"/>
</dbReference>
<evidence type="ECO:0000256" key="3">
    <source>
        <dbReference type="ARBA" id="ARBA00022842"/>
    </source>
</evidence>
<keyword evidence="5 6" id="KW-0464">Manganese</keyword>
<comment type="pathway">
    <text evidence="6">Quinol/quinone metabolism; 1,4-dihydroxy-2-naphthoate biosynthesis; 1,4-dihydroxy-2-naphthoate from chorismate: step 2/7.</text>
</comment>
<accession>A0A4Y9F181</accession>
<dbReference type="CDD" id="cd02009">
    <property type="entry name" value="TPP_SHCHC_synthase"/>
    <property type="match status" value="1"/>
</dbReference>
<comment type="pathway">
    <text evidence="6">Quinol/quinone metabolism; menaquinone biosynthesis.</text>
</comment>
<dbReference type="Proteomes" id="UP000297951">
    <property type="component" value="Unassembled WGS sequence"/>
</dbReference>
<evidence type="ECO:0000259" key="8">
    <source>
        <dbReference type="Pfam" id="PF02776"/>
    </source>
</evidence>
<dbReference type="GO" id="GO:0000287">
    <property type="term" value="F:magnesium ion binding"/>
    <property type="evidence" value="ECO:0007669"/>
    <property type="project" value="UniProtKB-UniRule"/>
</dbReference>
<evidence type="ECO:0000256" key="1">
    <source>
        <dbReference type="ARBA" id="ARBA00022679"/>
    </source>
</evidence>
<feature type="compositionally biased region" description="Low complexity" evidence="7">
    <location>
        <begin position="224"/>
        <end position="243"/>
    </location>
</feature>
<comment type="caution">
    <text evidence="9">The sequence shown here is derived from an EMBL/GenBank/DDBJ whole genome shotgun (WGS) entry which is preliminary data.</text>
</comment>
<evidence type="ECO:0000313" key="9">
    <source>
        <dbReference type="EMBL" id="TFU19501.1"/>
    </source>
</evidence>
<keyword evidence="1 6" id="KW-0808">Transferase</keyword>
<comment type="catalytic activity">
    <reaction evidence="6">
        <text>isochorismate + 2-oxoglutarate + H(+) = 5-enolpyruvoyl-6-hydroxy-2-succinyl-cyclohex-3-ene-1-carboxylate + CO2</text>
        <dbReference type="Rhea" id="RHEA:25593"/>
        <dbReference type="ChEBI" id="CHEBI:15378"/>
        <dbReference type="ChEBI" id="CHEBI:16526"/>
        <dbReference type="ChEBI" id="CHEBI:16810"/>
        <dbReference type="ChEBI" id="CHEBI:29780"/>
        <dbReference type="ChEBI" id="CHEBI:58818"/>
        <dbReference type="EC" id="2.2.1.9"/>
    </reaction>
</comment>
<evidence type="ECO:0000256" key="5">
    <source>
        <dbReference type="ARBA" id="ARBA00023211"/>
    </source>
</evidence>
<comment type="cofactor">
    <cofactor evidence="6">
        <name>Mg(2+)</name>
        <dbReference type="ChEBI" id="CHEBI:18420"/>
    </cofactor>
    <cofactor evidence="6">
        <name>Mn(2+)</name>
        <dbReference type="ChEBI" id="CHEBI:29035"/>
    </cofactor>
</comment>
<comment type="function">
    <text evidence="6">Catalyzes the thiamine diphosphate-dependent decarboxylation of 2-oxoglutarate and the subsequent addition of the resulting succinic semialdehyde-thiamine pyrophosphate anion to isochorismate to yield 2-succinyl-5-enolpyruvyl-6-hydroxy-3-cyclohexene-1-carboxylate (SEPHCHC).</text>
</comment>
<dbReference type="AlphaFoldDB" id="A0A4Y9F181"/>
<dbReference type="Gene3D" id="3.40.50.1220">
    <property type="entry name" value="TPP-binding domain"/>
    <property type="match status" value="1"/>
</dbReference>
<feature type="region of interest" description="Disordered" evidence="7">
    <location>
        <begin position="211"/>
        <end position="243"/>
    </location>
</feature>
<dbReference type="SUPFAM" id="SSF52518">
    <property type="entry name" value="Thiamin diphosphate-binding fold (THDP-binding)"/>
    <property type="match status" value="2"/>
</dbReference>
<dbReference type="Pfam" id="PF02776">
    <property type="entry name" value="TPP_enzyme_N"/>
    <property type="match status" value="1"/>
</dbReference>